<evidence type="ECO:0000313" key="1">
    <source>
        <dbReference type="EMBL" id="KAL2498504.1"/>
    </source>
</evidence>
<gene>
    <name evidence="1" type="ORF">Adt_24054</name>
</gene>
<dbReference type="AlphaFoldDB" id="A0ABD1SFT9"/>
<organism evidence="1 2">
    <name type="scientific">Abeliophyllum distichum</name>
    <dbReference type="NCBI Taxonomy" id="126358"/>
    <lineage>
        <taxon>Eukaryota</taxon>
        <taxon>Viridiplantae</taxon>
        <taxon>Streptophyta</taxon>
        <taxon>Embryophyta</taxon>
        <taxon>Tracheophyta</taxon>
        <taxon>Spermatophyta</taxon>
        <taxon>Magnoliopsida</taxon>
        <taxon>eudicotyledons</taxon>
        <taxon>Gunneridae</taxon>
        <taxon>Pentapetalae</taxon>
        <taxon>asterids</taxon>
        <taxon>lamiids</taxon>
        <taxon>Lamiales</taxon>
        <taxon>Oleaceae</taxon>
        <taxon>Forsythieae</taxon>
        <taxon>Abeliophyllum</taxon>
    </lineage>
</organism>
<dbReference type="Proteomes" id="UP001604336">
    <property type="component" value="Unassembled WGS sequence"/>
</dbReference>
<accession>A0ABD1SFT9</accession>
<keyword evidence="2" id="KW-1185">Reference proteome</keyword>
<reference evidence="2" key="1">
    <citation type="submission" date="2024-07" db="EMBL/GenBank/DDBJ databases">
        <title>Two chromosome-level genome assemblies of Korean endemic species Abeliophyllum distichum and Forsythia ovata (Oleaceae).</title>
        <authorList>
            <person name="Jang H."/>
        </authorList>
    </citation>
    <scope>NUCLEOTIDE SEQUENCE [LARGE SCALE GENOMIC DNA]</scope>
</reference>
<name>A0ABD1SFT9_9LAMI</name>
<protein>
    <submittedName>
        <fullName evidence="1">Uncharacterized protein</fullName>
    </submittedName>
</protein>
<proteinExistence type="predicted"/>
<comment type="caution">
    <text evidence="1">The sequence shown here is derived from an EMBL/GenBank/DDBJ whole genome shotgun (WGS) entry which is preliminary data.</text>
</comment>
<sequence length="103" mass="12420">MEGMAYVWFYCCNINHPFADWELFSTKLCKRFSNCNEEVENTLGEDFEIRFDNIILKDEEDAAKEEEIEAQIFHSTTYHFSHSIHFFTNHTYIFLSYTFVSYQ</sequence>
<evidence type="ECO:0000313" key="2">
    <source>
        <dbReference type="Proteomes" id="UP001604336"/>
    </source>
</evidence>
<dbReference type="EMBL" id="JBFOLK010000007">
    <property type="protein sequence ID" value="KAL2498504.1"/>
    <property type="molecule type" value="Genomic_DNA"/>
</dbReference>